<evidence type="ECO:0000256" key="6">
    <source>
        <dbReference type="ARBA" id="ARBA00032577"/>
    </source>
</evidence>
<reference evidence="9" key="1">
    <citation type="journal article" date="2019" name="Int. J. Syst. Evol. Microbiol.">
        <title>The Global Catalogue of Microorganisms (GCM) 10K type strain sequencing project: providing services to taxonomists for standard genome sequencing and annotation.</title>
        <authorList>
            <consortium name="The Broad Institute Genomics Platform"/>
            <consortium name="The Broad Institute Genome Sequencing Center for Infectious Disease"/>
            <person name="Wu L."/>
            <person name="Ma J."/>
        </authorList>
    </citation>
    <scope>NUCLEOTIDE SEQUENCE [LARGE SCALE GENOMIC DNA]</scope>
    <source>
        <strain evidence="9">CGMCC 1.19062</strain>
    </source>
</reference>
<feature type="domain" description="Alanyl-transfer RNA synthetases family profile" evidence="7">
    <location>
        <begin position="1"/>
        <end position="236"/>
    </location>
</feature>
<dbReference type="PANTHER" id="PTHR43462">
    <property type="entry name" value="ALANYL-TRNA EDITING PROTEIN"/>
    <property type="match status" value="1"/>
</dbReference>
<dbReference type="Pfam" id="PF07973">
    <property type="entry name" value="tRNA_SAD"/>
    <property type="match status" value="1"/>
</dbReference>
<dbReference type="Gene3D" id="3.30.980.10">
    <property type="entry name" value="Threonyl-trna Synthetase, Chain A, domain 2"/>
    <property type="match status" value="1"/>
</dbReference>
<evidence type="ECO:0000256" key="4">
    <source>
        <dbReference type="ARBA" id="ARBA00022723"/>
    </source>
</evidence>
<evidence type="ECO:0000313" key="9">
    <source>
        <dbReference type="Proteomes" id="UP001597295"/>
    </source>
</evidence>
<evidence type="ECO:0000313" key="8">
    <source>
        <dbReference type="EMBL" id="MFD2262054.1"/>
    </source>
</evidence>
<evidence type="ECO:0000256" key="3">
    <source>
        <dbReference type="ARBA" id="ARBA00017959"/>
    </source>
</evidence>
<proteinExistence type="predicted"/>
<sequence>MSTQELFREDGYKAVCTAIVTAVDEAGVRLDRTVFYPNGGGQPGDTGRLTFGGTSVDIADTRKGAAPGEILHVLAPGSVAPAVGDEVTVEIDWARRHRFMRMHTCLHLLTACIPAGVTGGQVSDGKGRLDFDMGELEIDREAVETNLNALIKADHPVSATWISDEEMAARPDLVKTMSVKPPSGFGKVRLIDIPGVDLQPCGGTHVARTGEIGPVRIEKIENKGKRNRRVALAFVE</sequence>
<dbReference type="Gene3D" id="2.40.30.130">
    <property type="match status" value="1"/>
</dbReference>
<dbReference type="Pfam" id="PF01411">
    <property type="entry name" value="tRNA-synt_2c"/>
    <property type="match status" value="1"/>
</dbReference>
<protein>
    <recommendedName>
        <fullName evidence="3">Alanine--tRNA ligase</fullName>
    </recommendedName>
    <alternativeName>
        <fullName evidence="6">Alanyl-tRNA synthetase</fullName>
    </alternativeName>
</protein>
<dbReference type="PROSITE" id="PS50860">
    <property type="entry name" value="AA_TRNA_LIGASE_II_ALA"/>
    <property type="match status" value="1"/>
</dbReference>
<dbReference type="InterPro" id="IPR012947">
    <property type="entry name" value="tRNA_SAD"/>
</dbReference>
<evidence type="ECO:0000256" key="2">
    <source>
        <dbReference type="ARBA" id="ARBA00004496"/>
    </source>
</evidence>
<dbReference type="PANTHER" id="PTHR43462:SF1">
    <property type="entry name" value="ALANYL-TRNA EDITING PROTEIN AARSD1"/>
    <property type="match status" value="1"/>
</dbReference>
<dbReference type="SUPFAM" id="SSF50447">
    <property type="entry name" value="Translation proteins"/>
    <property type="match status" value="1"/>
</dbReference>
<name>A0ABW5DMB2_9PROT</name>
<organism evidence="8 9">
    <name type="scientific">Lacibacterium aquatile</name>
    <dbReference type="NCBI Taxonomy" id="1168082"/>
    <lineage>
        <taxon>Bacteria</taxon>
        <taxon>Pseudomonadati</taxon>
        <taxon>Pseudomonadota</taxon>
        <taxon>Alphaproteobacteria</taxon>
        <taxon>Rhodospirillales</taxon>
        <taxon>Rhodospirillaceae</taxon>
    </lineage>
</organism>
<accession>A0ABW5DMB2</accession>
<dbReference type="SUPFAM" id="SSF55186">
    <property type="entry name" value="ThrRS/AlaRS common domain"/>
    <property type="match status" value="1"/>
</dbReference>
<gene>
    <name evidence="8" type="ORF">ACFSM5_04080</name>
</gene>
<evidence type="ECO:0000256" key="1">
    <source>
        <dbReference type="ARBA" id="ARBA00001947"/>
    </source>
</evidence>
<dbReference type="Proteomes" id="UP001597295">
    <property type="component" value="Unassembled WGS sequence"/>
</dbReference>
<comment type="caution">
    <text evidence="8">The sequence shown here is derived from an EMBL/GenBank/DDBJ whole genome shotgun (WGS) entry which is preliminary data.</text>
</comment>
<evidence type="ECO:0000256" key="5">
    <source>
        <dbReference type="ARBA" id="ARBA00022833"/>
    </source>
</evidence>
<dbReference type="RefSeq" id="WP_379874965.1">
    <property type="nucleotide sequence ID" value="NZ_JBHUIP010000003.1"/>
</dbReference>
<dbReference type="InterPro" id="IPR018164">
    <property type="entry name" value="Ala-tRNA-synth_IIc_N"/>
</dbReference>
<dbReference type="InterPro" id="IPR009000">
    <property type="entry name" value="Transl_B-barrel_sf"/>
</dbReference>
<dbReference type="InterPro" id="IPR018163">
    <property type="entry name" value="Thr/Ala-tRNA-synth_IIc_edit"/>
</dbReference>
<comment type="subcellular location">
    <subcellularLocation>
        <location evidence="2">Cytoplasm</location>
    </subcellularLocation>
</comment>
<evidence type="ECO:0000259" key="7">
    <source>
        <dbReference type="PROSITE" id="PS50860"/>
    </source>
</evidence>
<dbReference type="SMART" id="SM00863">
    <property type="entry name" value="tRNA_SAD"/>
    <property type="match status" value="1"/>
</dbReference>
<comment type="cofactor">
    <cofactor evidence="1">
        <name>Zn(2+)</name>
        <dbReference type="ChEBI" id="CHEBI:29105"/>
    </cofactor>
</comment>
<keyword evidence="4" id="KW-0479">Metal-binding</keyword>
<dbReference type="EMBL" id="JBHUIP010000003">
    <property type="protein sequence ID" value="MFD2262054.1"/>
    <property type="molecule type" value="Genomic_DNA"/>
</dbReference>
<dbReference type="InterPro" id="IPR018165">
    <property type="entry name" value="Ala-tRNA-synth_IIc_core"/>
</dbReference>
<keyword evidence="5" id="KW-0862">Zinc</keyword>
<keyword evidence="9" id="KW-1185">Reference proteome</keyword>
<dbReference type="InterPro" id="IPR051335">
    <property type="entry name" value="Alanyl-tRNA_Editing_Enzymes"/>
</dbReference>